<dbReference type="AlphaFoldDB" id="A0A3E2HKK5"/>
<keyword evidence="4 8" id="KW-0863">Zinc-finger</keyword>
<keyword evidence="6" id="KW-0539">Nucleus</keyword>
<dbReference type="GO" id="GO:0003677">
    <property type="term" value="F:DNA binding"/>
    <property type="evidence" value="ECO:0007669"/>
    <property type="project" value="InterPro"/>
</dbReference>
<name>A0A3E2HKK5_SCYLI</name>
<dbReference type="Pfam" id="PF08790">
    <property type="entry name" value="zf-LYAR"/>
    <property type="match status" value="1"/>
</dbReference>
<dbReference type="Proteomes" id="UP000258309">
    <property type="component" value="Unassembled WGS sequence"/>
</dbReference>
<feature type="compositionally biased region" description="Polar residues" evidence="9">
    <location>
        <begin position="418"/>
        <end position="427"/>
    </location>
</feature>
<keyword evidence="3" id="KW-0677">Repeat</keyword>
<reference evidence="11 12" key="1">
    <citation type="submission" date="2018-05" db="EMBL/GenBank/DDBJ databases">
        <title>Draft genome sequence of Scytalidium lignicola DSM 105466, a ubiquitous saprotrophic fungus.</title>
        <authorList>
            <person name="Buettner E."/>
            <person name="Gebauer A.M."/>
            <person name="Hofrichter M."/>
            <person name="Liers C."/>
            <person name="Kellner H."/>
        </authorList>
    </citation>
    <scope>NUCLEOTIDE SEQUENCE [LARGE SCALE GENOMIC DNA]</scope>
    <source>
        <strain evidence="11 12">DSM 105466</strain>
    </source>
</reference>
<dbReference type="EMBL" id="NCSJ02000033">
    <property type="protein sequence ID" value="RFU33581.1"/>
    <property type="molecule type" value="Genomic_DNA"/>
</dbReference>
<keyword evidence="12" id="KW-1185">Reference proteome</keyword>
<keyword evidence="5" id="KW-0862">Zinc</keyword>
<dbReference type="GO" id="GO:0008270">
    <property type="term" value="F:zinc ion binding"/>
    <property type="evidence" value="ECO:0007669"/>
    <property type="project" value="UniProtKB-KW"/>
</dbReference>
<feature type="compositionally biased region" description="Basic residues" evidence="9">
    <location>
        <begin position="337"/>
        <end position="348"/>
    </location>
</feature>
<dbReference type="OMA" id="CMVHFYG"/>
<evidence type="ECO:0000256" key="1">
    <source>
        <dbReference type="ARBA" id="ARBA00004123"/>
    </source>
</evidence>
<feature type="non-terminal residue" evidence="11">
    <location>
        <position position="502"/>
    </location>
</feature>
<comment type="similarity">
    <text evidence="7">Belongs to the UPF0743 family.</text>
</comment>
<dbReference type="PANTHER" id="PTHR13100:SF10">
    <property type="entry name" value="CELL GROWTH-REGULATING NUCLEOLAR PROTEIN"/>
    <property type="match status" value="1"/>
</dbReference>
<comment type="caution">
    <text evidence="11">The sequence shown here is derived from an EMBL/GenBank/DDBJ whole genome shotgun (WGS) entry which is preliminary data.</text>
</comment>
<keyword evidence="2" id="KW-0479">Metal-binding</keyword>
<evidence type="ECO:0000256" key="8">
    <source>
        <dbReference type="PROSITE-ProRule" id="PRU01145"/>
    </source>
</evidence>
<feature type="region of interest" description="Disordered" evidence="9">
    <location>
        <begin position="227"/>
        <end position="427"/>
    </location>
</feature>
<dbReference type="InterPro" id="IPR036236">
    <property type="entry name" value="Znf_C2H2_sf"/>
</dbReference>
<feature type="non-terminal residue" evidence="11">
    <location>
        <position position="1"/>
    </location>
</feature>
<sequence>MVSFSCEACGDVLTKKKLDPHRNHCRGASFTCIDCMIHFQGTDYRAHTSCMTEAQKYQGALYRPEKDKSNKNRPNNKNAQQPQVQTPTQERSQALIPRKAYIQDEDDVLSDDFDTRTDVAPDPPSSEAGQMPEAPSPPSAVPGFVRNTENVHEPVNVFDFLVDSSTPNQSRFNLPATAREPSAEPMNLIEDHAHWDEASQPEPPSQDLVRVHFDDNFTELVEYGSGPVATAGFQTPASKGDRERRQKDRSLDSSAAKKSDKKRKRLHVDIANPDSQALTHTRTLSGDHIMTDAPPASLHSGLTGGLNRLMRPSVFPPSPDYSGDAAEGEPSPGSPIKKTKRERAKGSKSKKDKEKDKRGRTSSFRSEIAGFFGATSKEHHERERDGSEDRPRKHHRKHKNHHHRDSPPRNQKMLEYKPSTTDGSDANGQMVLYKPLPELFLSLVNKGPESEKGVSVNKALKRFHRERVASGDTHGKGHEEKELWRNLRLRRNAMGEVVLFMA</sequence>
<dbReference type="PROSITE" id="PS51804">
    <property type="entry name" value="ZF_C2HC_LYAR"/>
    <property type="match status" value="2"/>
</dbReference>
<feature type="compositionally biased region" description="Basic and acidic residues" evidence="9">
    <location>
        <begin position="376"/>
        <end position="391"/>
    </location>
</feature>
<protein>
    <recommendedName>
        <fullName evidence="10">Zinc finger C2H2 LYAR-type domain-containing protein</fullName>
    </recommendedName>
</protein>
<feature type="compositionally biased region" description="Basic and acidic residues" evidence="9">
    <location>
        <begin position="349"/>
        <end position="359"/>
    </location>
</feature>
<comment type="subcellular location">
    <subcellularLocation>
        <location evidence="1">Nucleus</location>
    </subcellularLocation>
</comment>
<feature type="domain" description="Zinc finger C2H2 LYAR-type" evidence="10">
    <location>
        <begin position="30"/>
        <end position="57"/>
    </location>
</feature>
<evidence type="ECO:0000256" key="3">
    <source>
        <dbReference type="ARBA" id="ARBA00022737"/>
    </source>
</evidence>
<dbReference type="OrthoDB" id="21474at2759"/>
<feature type="compositionally biased region" description="Basic residues" evidence="9">
    <location>
        <begin position="392"/>
        <end position="404"/>
    </location>
</feature>
<feature type="compositionally biased region" description="Polar residues" evidence="9">
    <location>
        <begin position="273"/>
        <end position="284"/>
    </location>
</feature>
<evidence type="ECO:0000259" key="10">
    <source>
        <dbReference type="Pfam" id="PF08790"/>
    </source>
</evidence>
<evidence type="ECO:0000313" key="12">
    <source>
        <dbReference type="Proteomes" id="UP000258309"/>
    </source>
</evidence>
<dbReference type="STRING" id="5539.A0A3E2HKK5"/>
<evidence type="ECO:0000256" key="5">
    <source>
        <dbReference type="ARBA" id="ARBA00022833"/>
    </source>
</evidence>
<feature type="compositionally biased region" description="Acidic residues" evidence="9">
    <location>
        <begin position="103"/>
        <end position="112"/>
    </location>
</feature>
<dbReference type="InterPro" id="IPR014898">
    <property type="entry name" value="Znf_C2H2_LYAR"/>
</dbReference>
<evidence type="ECO:0000256" key="4">
    <source>
        <dbReference type="ARBA" id="ARBA00022771"/>
    </source>
</evidence>
<organism evidence="11 12">
    <name type="scientific">Scytalidium lignicola</name>
    <name type="common">Hyphomycete</name>
    <dbReference type="NCBI Taxonomy" id="5539"/>
    <lineage>
        <taxon>Eukaryota</taxon>
        <taxon>Fungi</taxon>
        <taxon>Dikarya</taxon>
        <taxon>Ascomycota</taxon>
        <taxon>Pezizomycotina</taxon>
        <taxon>Leotiomycetes</taxon>
        <taxon>Leotiomycetes incertae sedis</taxon>
        <taxon>Scytalidium</taxon>
    </lineage>
</organism>
<feature type="compositionally biased region" description="Polar residues" evidence="9">
    <location>
        <begin position="72"/>
        <end position="92"/>
    </location>
</feature>
<dbReference type="GO" id="GO:0005730">
    <property type="term" value="C:nucleolus"/>
    <property type="evidence" value="ECO:0007669"/>
    <property type="project" value="TreeGrafter"/>
</dbReference>
<dbReference type="GO" id="GO:0006364">
    <property type="term" value="P:rRNA processing"/>
    <property type="evidence" value="ECO:0007669"/>
    <property type="project" value="TreeGrafter"/>
</dbReference>
<dbReference type="GO" id="GO:0000122">
    <property type="term" value="P:negative regulation of transcription by RNA polymerase II"/>
    <property type="evidence" value="ECO:0007669"/>
    <property type="project" value="TreeGrafter"/>
</dbReference>
<evidence type="ECO:0000313" key="11">
    <source>
        <dbReference type="EMBL" id="RFU33581.1"/>
    </source>
</evidence>
<evidence type="ECO:0000256" key="7">
    <source>
        <dbReference type="ARBA" id="ARBA00061084"/>
    </source>
</evidence>
<evidence type="ECO:0000256" key="2">
    <source>
        <dbReference type="ARBA" id="ARBA00022723"/>
    </source>
</evidence>
<proteinExistence type="inferred from homology"/>
<evidence type="ECO:0000256" key="9">
    <source>
        <dbReference type="SAM" id="MobiDB-lite"/>
    </source>
</evidence>
<gene>
    <name evidence="11" type="ORF">B7463_g2718</name>
</gene>
<dbReference type="Gene3D" id="3.30.1490.490">
    <property type="match status" value="1"/>
</dbReference>
<dbReference type="InterPro" id="IPR039999">
    <property type="entry name" value="LYAR"/>
</dbReference>
<dbReference type="PANTHER" id="PTHR13100">
    <property type="entry name" value="CELL GROWTH-REGULATING NUCLEOLAR PROTEIN LYAR"/>
    <property type="match status" value="1"/>
</dbReference>
<feature type="region of interest" description="Disordered" evidence="9">
    <location>
        <begin position="61"/>
        <end position="145"/>
    </location>
</feature>
<evidence type="ECO:0000256" key="6">
    <source>
        <dbReference type="ARBA" id="ARBA00023242"/>
    </source>
</evidence>
<feature type="compositionally biased region" description="Basic and acidic residues" evidence="9">
    <location>
        <begin position="239"/>
        <end position="258"/>
    </location>
</feature>
<dbReference type="FunFam" id="3.30.1490.490:FF:000001">
    <property type="entry name" value="cell growth-regulating nucleolar protein-like"/>
    <property type="match status" value="1"/>
</dbReference>
<dbReference type="SUPFAM" id="SSF57667">
    <property type="entry name" value="beta-beta-alpha zinc fingers"/>
    <property type="match status" value="2"/>
</dbReference>
<accession>A0A3E2HKK5</accession>